<keyword evidence="2" id="KW-0812">Transmembrane</keyword>
<dbReference type="PANTHER" id="PTHR36381">
    <property type="entry name" value="ETHYLENE-REGULATED TRANSCRIPT 2 (ERT2)"/>
    <property type="match status" value="1"/>
</dbReference>
<evidence type="ECO:0000313" key="3">
    <source>
        <dbReference type="EMBL" id="CAD1841468.1"/>
    </source>
</evidence>
<evidence type="ECO:0000256" key="1">
    <source>
        <dbReference type="SAM" id="MobiDB-lite"/>
    </source>
</evidence>
<feature type="compositionally biased region" description="Basic and acidic residues" evidence="1">
    <location>
        <begin position="207"/>
        <end position="218"/>
    </location>
</feature>
<feature type="compositionally biased region" description="Basic residues" evidence="1">
    <location>
        <begin position="49"/>
        <end position="64"/>
    </location>
</feature>
<feature type="region of interest" description="Disordered" evidence="1">
    <location>
        <begin position="180"/>
        <end position="218"/>
    </location>
</feature>
<dbReference type="AlphaFoldDB" id="A0A6V7QEK3"/>
<protein>
    <submittedName>
        <fullName evidence="3">Uncharacterized protein</fullName>
    </submittedName>
</protein>
<evidence type="ECO:0000256" key="2">
    <source>
        <dbReference type="SAM" id="Phobius"/>
    </source>
</evidence>
<keyword evidence="2" id="KW-1133">Transmembrane helix</keyword>
<dbReference type="PANTHER" id="PTHR36381:SF1">
    <property type="entry name" value="ETHYLENE-REGULATED TRANSCRIPT 2 (ERT2)"/>
    <property type="match status" value="1"/>
</dbReference>
<feature type="compositionally biased region" description="Polar residues" evidence="1">
    <location>
        <begin position="184"/>
        <end position="203"/>
    </location>
</feature>
<gene>
    <name evidence="3" type="ORF">CB5_LOCUS24679</name>
</gene>
<name>A0A6V7QEK3_ANACO</name>
<feature type="transmembrane region" description="Helical" evidence="2">
    <location>
        <begin position="329"/>
        <end position="358"/>
    </location>
</feature>
<proteinExistence type="predicted"/>
<feature type="region of interest" description="Disordered" evidence="1">
    <location>
        <begin position="1"/>
        <end position="22"/>
    </location>
</feature>
<reference evidence="3" key="1">
    <citation type="submission" date="2020-07" db="EMBL/GenBank/DDBJ databases">
        <authorList>
            <person name="Lin J."/>
        </authorList>
    </citation>
    <scope>NUCLEOTIDE SEQUENCE</scope>
</reference>
<dbReference type="EMBL" id="LR862135">
    <property type="protein sequence ID" value="CAD1841468.1"/>
    <property type="molecule type" value="Genomic_DNA"/>
</dbReference>
<accession>A0A6V7QEK3</accession>
<feature type="region of interest" description="Disordered" evidence="1">
    <location>
        <begin position="248"/>
        <end position="268"/>
    </location>
</feature>
<feature type="compositionally biased region" description="Basic residues" evidence="1">
    <location>
        <begin position="89"/>
        <end position="108"/>
    </location>
</feature>
<organism evidence="3">
    <name type="scientific">Ananas comosus var. bracteatus</name>
    <name type="common">red pineapple</name>
    <dbReference type="NCBI Taxonomy" id="296719"/>
    <lineage>
        <taxon>Eukaryota</taxon>
        <taxon>Viridiplantae</taxon>
        <taxon>Streptophyta</taxon>
        <taxon>Embryophyta</taxon>
        <taxon>Tracheophyta</taxon>
        <taxon>Spermatophyta</taxon>
        <taxon>Magnoliopsida</taxon>
        <taxon>Liliopsida</taxon>
        <taxon>Poales</taxon>
        <taxon>Bromeliaceae</taxon>
        <taxon>Bromelioideae</taxon>
        <taxon>Ananas</taxon>
    </lineage>
</organism>
<feature type="region of interest" description="Disordered" evidence="1">
    <location>
        <begin position="48"/>
        <end position="111"/>
    </location>
</feature>
<keyword evidence="2" id="KW-0472">Membrane</keyword>
<sequence length="382" mass="41963">MPSPPWKKTRPGPGPGLSRFVSGLRSDRAGSLVVQTGFPTSLADLVVKNHSRLKKPSRSKKKAPRVLDADPAPAPPPPSDPRRTLRALALHHHLPPRRPPTRSYGKRKQTLESPNPIEKLVVGITLSAFALCLFDAAKLRIVRFLRPCPQARRSLNSMIGGLSLEGRGWVSPIREAAIDARSDSMGSSESGLDSMGSEKSSVDSVPPDEKTELSMERMDIVGVDSSTSKAKKLLKKFVSKKFRKYRKSKNEKETPLDPSGSSELDSIRKSNQEKEAIMEKEEVVGNGDDGSLCFDSSGDLTRLDAEEKKVESDIEDPHESGTEARVSQLLVFFILVLLGLVGGKVAALVLTMFSILSIRSIEALWNKWNLWRTDSVFQCTAD</sequence>